<organism evidence="18 19">
    <name type="scientific">Drosophila gunungcola</name>
    <name type="common">fruit fly</name>
    <dbReference type="NCBI Taxonomy" id="103775"/>
    <lineage>
        <taxon>Eukaryota</taxon>
        <taxon>Metazoa</taxon>
        <taxon>Ecdysozoa</taxon>
        <taxon>Arthropoda</taxon>
        <taxon>Hexapoda</taxon>
        <taxon>Insecta</taxon>
        <taxon>Pterygota</taxon>
        <taxon>Neoptera</taxon>
        <taxon>Endopterygota</taxon>
        <taxon>Diptera</taxon>
        <taxon>Brachycera</taxon>
        <taxon>Muscomorpha</taxon>
        <taxon>Ephydroidea</taxon>
        <taxon>Drosophilidae</taxon>
        <taxon>Drosophila</taxon>
        <taxon>Sophophora</taxon>
    </lineage>
</organism>
<feature type="signal peptide" evidence="16">
    <location>
        <begin position="1"/>
        <end position="19"/>
    </location>
</feature>
<reference evidence="18" key="1">
    <citation type="journal article" date="2023" name="Genome Biol. Evol.">
        <title>Long-read-based Genome Assembly of Drosophila gunungcola Reveals Fewer Chemosensory Genes in Flower-breeding Species.</title>
        <authorList>
            <person name="Negi A."/>
            <person name="Liao B.Y."/>
            <person name="Yeh S.D."/>
        </authorList>
    </citation>
    <scope>NUCLEOTIDE SEQUENCE</scope>
    <source>
        <strain evidence="18">Sukarami</strain>
    </source>
</reference>
<keyword evidence="7" id="KW-0677">Repeat</keyword>
<keyword evidence="9" id="KW-0256">Endoplasmic reticulum</keyword>
<keyword evidence="16" id="KW-0732">Signal</keyword>
<sequence length="1332" mass="151933">MLICGLLLVGILFLSRSLGQILEESTQQRYARSVVNMDDLLKMEVDLALNLEKYAIRLFQKAKTIRLGIHQMKERHQKYGASSKFGISPFDTYSLIRHMQADWLMWQVFLEEAVGLEELAYLELKKSTLPRKYDMFDAADGIRSMQATYEMLASDITNGLLDGVQYNSSLGSVDCLAMGHHLINQSRWTVAEQWILAGIEAKNPQTEMQLLRGPNTAHLFRILSQVRTQQGNHEGALQAYQIALKHSPHDSKTFQEYQSLEKTIFTFPGNNVEESKYSDDSVDTDDSDDNVQLPPCCSGRCKVPRELKKLYCVFNHVTAPFLRLAPIKTEILSIDPFVIILHEMVSPKENALIRSISKQYMLPSATVDVDETSDNYNIATFRTSKSVWYHNDFNEATLKITERLGDATGLDLNYAEAFQTINYGLAGFFQTHYDMLHSDKNRHNGNDDRVATTLFYLNEVPQGGGTYFPGLNITVFPKSGSALFWYNLDTKGNDQVRTLHTGCPVIVGSKWVVSKWFKFMGFRMLNYRLLLVGILFLSLSRSQMFELGSEKRYTRSVVNMDDLLKMEDDLVRNLEKFVDLLSQKAKTIRWGIQQTEEVHHKITTGLSEFWASPFSSYSLIRHMQSDWLMWQQYLERPIGLEELAYIAAKNSTMPNENDFFDAADGITRMQGTYQLLASDIANGLLDGMQYNSSLAAIDCLELGRDQMDQTHLTSAEQWILAGIEVYDRSSNQKEMQLLRGPKKAELYRTLGQVWRELRNHQDALEAYQAALNYSPHDSEMDRDVLNSPETEQLINMQNAEEEAFVRSHLPSCCSGQCEVPRKLRKLYCLYNYVTAPFLRLAPIKTEMLSVDPFIVVLHDMVSPKESALLRSSSKKNMMPSVYSVASKSLEVSSVRLSKSVLYNNSFNEATLKITERLGDATGLDMNCTELFQVMNYGLGGFFETHMDLMLPKKDRFKGKPERMATTLFYLSDVLQGGATLFPKLNLTVFPKSGSALFWYSFNTKGNAKMRTIHTGCPVIVGSKWVHKRFARSVVNMDELLQLNEELALNLEKYASDLAEKAHTINKGINQMMNRHLHLDQGRSEKFWSSPLNSYALIRHMQSDWSFWSIYMEKPVGLDKITYLESMKPSLPQKWDFEDAAKGIRRMQEVYGMSTKDMAKGLLNGVQYNTFNMTSGTYQIETTRTSKSVWIQSNSNNLSQKLTNVMEEATGLDMNYSEMFQVINYGVGGVFEVHFDTLLRDEDRFNGTEDRIATLLYYLSDVPQGGATVFPGLNLTVFPQPGSVLFWYNLDNKGNEDLMTHHVGCPVIVGSKWVMSKWINDLGQEFRRPCVEL</sequence>
<dbReference type="SUPFAM" id="SSF48452">
    <property type="entry name" value="TPR-like"/>
    <property type="match status" value="1"/>
</dbReference>
<dbReference type="Gene3D" id="1.25.40.10">
    <property type="entry name" value="Tetratricopeptide repeat domain"/>
    <property type="match status" value="2"/>
</dbReference>
<dbReference type="GO" id="GO:0031418">
    <property type="term" value="F:L-ascorbic acid binding"/>
    <property type="evidence" value="ECO:0007669"/>
    <property type="project" value="UniProtKB-KW"/>
</dbReference>
<dbReference type="Gene3D" id="6.10.140.1460">
    <property type="match status" value="3"/>
</dbReference>
<evidence type="ECO:0000256" key="7">
    <source>
        <dbReference type="ARBA" id="ARBA00022737"/>
    </source>
</evidence>
<evidence type="ECO:0000256" key="4">
    <source>
        <dbReference type="ARBA" id="ARBA00006511"/>
    </source>
</evidence>
<keyword evidence="14" id="KW-0325">Glycoprotein</keyword>
<dbReference type="FunFam" id="2.60.120.620:FF:000011">
    <property type="entry name" value="Prolyl alpha subunit"/>
    <property type="match status" value="3"/>
</dbReference>
<evidence type="ECO:0000256" key="11">
    <source>
        <dbReference type="ARBA" id="ARBA00022964"/>
    </source>
</evidence>
<name>A0A9Q0BUU1_9MUSC</name>
<dbReference type="Pfam" id="PF13640">
    <property type="entry name" value="2OG-FeII_Oxy_3"/>
    <property type="match status" value="3"/>
</dbReference>
<evidence type="ECO:0000256" key="15">
    <source>
        <dbReference type="PROSITE-ProRule" id="PRU00339"/>
    </source>
</evidence>
<evidence type="ECO:0000256" key="16">
    <source>
        <dbReference type="SAM" id="SignalP"/>
    </source>
</evidence>
<comment type="similarity">
    <text evidence="4">Belongs to the P4HA family.</text>
</comment>
<feature type="domain" description="Fe2OG dioxygenase" evidence="17">
    <location>
        <begin position="414"/>
        <end position="519"/>
    </location>
</feature>
<dbReference type="PANTHER" id="PTHR10869:SF244">
    <property type="entry name" value="PROLYL 4-HYDROXYLASE SUBUNIT ALPHA-2"/>
    <property type="match status" value="1"/>
</dbReference>
<evidence type="ECO:0000256" key="5">
    <source>
        <dbReference type="ARBA" id="ARBA00012269"/>
    </source>
</evidence>
<dbReference type="EC" id="1.14.11.2" evidence="5"/>
<dbReference type="SMART" id="SM00028">
    <property type="entry name" value="TPR"/>
    <property type="match status" value="2"/>
</dbReference>
<dbReference type="PROSITE" id="PS50005">
    <property type="entry name" value="TPR"/>
    <property type="match status" value="2"/>
</dbReference>
<dbReference type="InterPro" id="IPR044862">
    <property type="entry name" value="Pro_4_hyd_alph_FE2OG_OXY"/>
</dbReference>
<evidence type="ECO:0000256" key="6">
    <source>
        <dbReference type="ARBA" id="ARBA00022723"/>
    </source>
</evidence>
<keyword evidence="10" id="KW-0847">Vitamin C</keyword>
<dbReference type="InterPro" id="IPR019734">
    <property type="entry name" value="TPR_rpt"/>
</dbReference>
<dbReference type="Pfam" id="PF08336">
    <property type="entry name" value="P4Ha_N"/>
    <property type="match status" value="3"/>
</dbReference>
<dbReference type="InterPro" id="IPR013105">
    <property type="entry name" value="TPR_2"/>
</dbReference>
<evidence type="ECO:0000256" key="9">
    <source>
        <dbReference type="ARBA" id="ARBA00022824"/>
    </source>
</evidence>
<evidence type="ECO:0000256" key="1">
    <source>
        <dbReference type="ARBA" id="ARBA00001961"/>
    </source>
</evidence>
<feature type="chain" id="PRO_5040496733" description="procollagen-proline 4-dioxygenase" evidence="16">
    <location>
        <begin position="20"/>
        <end position="1332"/>
    </location>
</feature>
<dbReference type="PROSITE" id="PS50293">
    <property type="entry name" value="TPR_REGION"/>
    <property type="match status" value="1"/>
</dbReference>
<dbReference type="Gene3D" id="2.60.120.620">
    <property type="entry name" value="q2cbj1_9rhob like domain"/>
    <property type="match status" value="3"/>
</dbReference>
<dbReference type="PANTHER" id="PTHR10869">
    <property type="entry name" value="PROLYL 4-HYDROXYLASE ALPHA SUBUNIT"/>
    <property type="match status" value="1"/>
</dbReference>
<dbReference type="PROSITE" id="PS51471">
    <property type="entry name" value="FE2OG_OXY"/>
    <property type="match status" value="2"/>
</dbReference>
<keyword evidence="8 15" id="KW-0802">TPR repeat</keyword>
<keyword evidence="19" id="KW-1185">Reference proteome</keyword>
<evidence type="ECO:0000313" key="18">
    <source>
        <dbReference type="EMBL" id="KAI8045021.1"/>
    </source>
</evidence>
<evidence type="ECO:0000256" key="13">
    <source>
        <dbReference type="ARBA" id="ARBA00023004"/>
    </source>
</evidence>
<evidence type="ECO:0000256" key="2">
    <source>
        <dbReference type="ARBA" id="ARBA00002035"/>
    </source>
</evidence>
<dbReference type="Pfam" id="PF07719">
    <property type="entry name" value="TPR_2"/>
    <property type="match status" value="1"/>
</dbReference>
<accession>A0A9Q0BUU1</accession>
<evidence type="ECO:0000256" key="8">
    <source>
        <dbReference type="ARBA" id="ARBA00022803"/>
    </source>
</evidence>
<proteinExistence type="inferred from homology"/>
<evidence type="ECO:0000256" key="10">
    <source>
        <dbReference type="ARBA" id="ARBA00022896"/>
    </source>
</evidence>
<feature type="domain" description="Fe2OG dioxygenase" evidence="17">
    <location>
        <begin position="1214"/>
        <end position="1320"/>
    </location>
</feature>
<feature type="repeat" description="TPR" evidence="15">
    <location>
        <begin position="217"/>
        <end position="250"/>
    </location>
</feature>
<comment type="subcellular location">
    <subcellularLocation>
        <location evidence="3">Endoplasmic reticulum lumen</location>
    </subcellularLocation>
</comment>
<evidence type="ECO:0000259" key="17">
    <source>
        <dbReference type="PROSITE" id="PS51471"/>
    </source>
</evidence>
<evidence type="ECO:0000256" key="3">
    <source>
        <dbReference type="ARBA" id="ARBA00004319"/>
    </source>
</evidence>
<evidence type="ECO:0000256" key="12">
    <source>
        <dbReference type="ARBA" id="ARBA00023002"/>
    </source>
</evidence>
<dbReference type="InterPro" id="IPR013547">
    <property type="entry name" value="P4H_N"/>
</dbReference>
<dbReference type="GO" id="GO:0004656">
    <property type="term" value="F:procollagen-proline 4-dioxygenase activity"/>
    <property type="evidence" value="ECO:0007669"/>
    <property type="project" value="UniProtKB-EC"/>
</dbReference>
<keyword evidence="11" id="KW-0223">Dioxygenase</keyword>
<comment type="cofactor">
    <cofactor evidence="1">
        <name>L-ascorbate</name>
        <dbReference type="ChEBI" id="CHEBI:38290"/>
    </cofactor>
</comment>
<dbReference type="InterPro" id="IPR045054">
    <property type="entry name" value="P4HA-like"/>
</dbReference>
<keyword evidence="12" id="KW-0560">Oxidoreductase</keyword>
<dbReference type="Proteomes" id="UP001059596">
    <property type="component" value="Chromosome 3R"/>
</dbReference>
<dbReference type="GO" id="GO:0005506">
    <property type="term" value="F:iron ion binding"/>
    <property type="evidence" value="ECO:0007669"/>
    <property type="project" value="InterPro"/>
</dbReference>
<comment type="function">
    <text evidence="2">Catalyzes the post-translational formation of 4-hydroxyproline in -Xaa-Pro-Gly- sequences in collagens and other proteins.</text>
</comment>
<keyword evidence="6" id="KW-0479">Metal-binding</keyword>
<protein>
    <recommendedName>
        <fullName evidence="5">procollagen-proline 4-dioxygenase</fullName>
        <ecNumber evidence="5">1.14.11.2</ecNumber>
    </recommendedName>
</protein>
<dbReference type="InterPro" id="IPR005123">
    <property type="entry name" value="Oxoglu/Fe-dep_dioxygenase_dom"/>
</dbReference>
<dbReference type="InterPro" id="IPR006620">
    <property type="entry name" value="Pro_4_hyd_alph"/>
</dbReference>
<keyword evidence="13" id="KW-0408">Iron</keyword>
<gene>
    <name evidence="18" type="ORF">M5D96_001198</name>
</gene>
<evidence type="ECO:0000313" key="19">
    <source>
        <dbReference type="Proteomes" id="UP001059596"/>
    </source>
</evidence>
<dbReference type="EMBL" id="JAMKOV010000001">
    <property type="protein sequence ID" value="KAI8045021.1"/>
    <property type="molecule type" value="Genomic_DNA"/>
</dbReference>
<feature type="repeat" description="TPR" evidence="15">
    <location>
        <begin position="744"/>
        <end position="777"/>
    </location>
</feature>
<evidence type="ECO:0000256" key="14">
    <source>
        <dbReference type="ARBA" id="ARBA00023180"/>
    </source>
</evidence>
<comment type="caution">
    <text evidence="18">The sequence shown here is derived from an EMBL/GenBank/DDBJ whole genome shotgun (WGS) entry which is preliminary data.</text>
</comment>
<dbReference type="InterPro" id="IPR011990">
    <property type="entry name" value="TPR-like_helical_dom_sf"/>
</dbReference>
<dbReference type="GO" id="GO:0005788">
    <property type="term" value="C:endoplasmic reticulum lumen"/>
    <property type="evidence" value="ECO:0007669"/>
    <property type="project" value="UniProtKB-SubCell"/>
</dbReference>
<dbReference type="SMART" id="SM00702">
    <property type="entry name" value="P4Hc"/>
    <property type="match status" value="3"/>
</dbReference>